<accession>A0A1G9Q6P6</accession>
<dbReference type="PANTHER" id="PTHR48228:SF2">
    <property type="entry name" value="E-CINNAMOYL-COA:R-PHENYLLACTATE COA TRANSFERASE LARGE SUBUNIT"/>
    <property type="match status" value="1"/>
</dbReference>
<dbReference type="Gene3D" id="3.30.1540.10">
    <property type="entry name" value="formyl-coa transferase, domain 3"/>
    <property type="match status" value="1"/>
</dbReference>
<dbReference type="STRING" id="349095.SAMN05660299_00127"/>
<dbReference type="Pfam" id="PF02515">
    <property type="entry name" value="CoA_transf_3"/>
    <property type="match status" value="1"/>
</dbReference>
<name>A0A1G9Q6P6_9FIRM</name>
<sequence length="412" mass="45526">MFHPLKGVKVIDLTYFVAGPGAAKILADWGADVIKVEPPFGDPIRSSGTSLKAPVDENCNPLYDTYNANKRGLSLNLKTEEGQSILDTLLETADVFVSSYRTGALKRLGLDYETINKKYPHIIWAQLNGYGDFGPAKDNPGFDVVAFWARSGAMMDFAEKDTSPINAPYGFGDATTSCSLAGGIAAALFNKVQTGKGCKIMVSLFAQAIWNSSALVVATQYGDEYPKTRKNPMSPVMDSFKCADGNWIYISILEHERYYNTLMKDVAGRPDLVDDPRFYKFVDAKKNAPELVEIIGQAFAGHTREEMEERLKKADIAYDCIRHVKDTLTDPQALENEYIVPVMNFDGTKTKQAMTPVRFCLSEPAAADEIKPTVNCPAPKIGQDSIAILKEYGYTEEVIQQYLDKGIITRSK</sequence>
<dbReference type="PANTHER" id="PTHR48228">
    <property type="entry name" value="SUCCINYL-COA--D-CITRAMALATE COA-TRANSFERASE"/>
    <property type="match status" value="1"/>
</dbReference>
<dbReference type="RefSeq" id="WP_091647270.1">
    <property type="nucleotide sequence ID" value="NZ_FNHQ01000001.1"/>
</dbReference>
<dbReference type="SUPFAM" id="SSF89796">
    <property type="entry name" value="CoA-transferase family III (CaiB/BaiF)"/>
    <property type="match status" value="1"/>
</dbReference>
<dbReference type="AlphaFoldDB" id="A0A1G9Q6P6"/>
<dbReference type="GO" id="GO:0016740">
    <property type="term" value="F:transferase activity"/>
    <property type="evidence" value="ECO:0007669"/>
    <property type="project" value="UniProtKB-KW"/>
</dbReference>
<dbReference type="InterPro" id="IPR003673">
    <property type="entry name" value="CoA-Trfase_fam_III"/>
</dbReference>
<evidence type="ECO:0000313" key="1">
    <source>
        <dbReference type="EMBL" id="SDM06609.1"/>
    </source>
</evidence>
<dbReference type="InterPro" id="IPR023606">
    <property type="entry name" value="CoA-Trfase_III_dom_1_sf"/>
</dbReference>
<organism evidence="1 2">
    <name type="scientific">Megasphaera paucivorans</name>
    <dbReference type="NCBI Taxonomy" id="349095"/>
    <lineage>
        <taxon>Bacteria</taxon>
        <taxon>Bacillati</taxon>
        <taxon>Bacillota</taxon>
        <taxon>Negativicutes</taxon>
        <taxon>Veillonellales</taxon>
        <taxon>Veillonellaceae</taxon>
        <taxon>Megasphaera</taxon>
    </lineage>
</organism>
<gene>
    <name evidence="1" type="ORF">SAMN05660299_00127</name>
</gene>
<dbReference type="Gene3D" id="3.40.50.10540">
    <property type="entry name" value="Crotonobetainyl-coa:carnitine coa-transferase, domain 1"/>
    <property type="match status" value="1"/>
</dbReference>
<evidence type="ECO:0000313" key="2">
    <source>
        <dbReference type="Proteomes" id="UP000199309"/>
    </source>
</evidence>
<proteinExistence type="predicted"/>
<keyword evidence="1" id="KW-0808">Transferase</keyword>
<dbReference type="EMBL" id="FNHQ01000001">
    <property type="protein sequence ID" value="SDM06609.1"/>
    <property type="molecule type" value="Genomic_DNA"/>
</dbReference>
<protein>
    <submittedName>
        <fullName evidence="1">Crotonobetainyl-CoA:carnitine CoA-transferase CaiB</fullName>
    </submittedName>
</protein>
<dbReference type="Proteomes" id="UP000199309">
    <property type="component" value="Unassembled WGS sequence"/>
</dbReference>
<dbReference type="InterPro" id="IPR044855">
    <property type="entry name" value="CoA-Trfase_III_dom3_sf"/>
</dbReference>
<dbReference type="OrthoDB" id="9797653at2"/>
<reference evidence="1 2" key="1">
    <citation type="submission" date="2016-10" db="EMBL/GenBank/DDBJ databases">
        <authorList>
            <person name="de Groot N.N."/>
        </authorList>
    </citation>
    <scope>NUCLEOTIDE SEQUENCE [LARGE SCALE GENOMIC DNA]</scope>
    <source>
        <strain evidence="1 2">DSM 16981</strain>
    </source>
</reference>
<keyword evidence="2" id="KW-1185">Reference proteome</keyword>
<dbReference type="InterPro" id="IPR050509">
    <property type="entry name" value="CoA-transferase_III"/>
</dbReference>